<evidence type="ECO:0000313" key="1">
    <source>
        <dbReference type="EMBL" id="GFZ18128.1"/>
    </source>
</evidence>
<name>A0A7J0H535_9ERIC</name>
<dbReference type="SUPFAM" id="SSF117289">
    <property type="entry name" value="Nucleoporin domain"/>
    <property type="match status" value="1"/>
</dbReference>
<dbReference type="GO" id="GO:0006405">
    <property type="term" value="P:RNA export from nucleus"/>
    <property type="evidence" value="ECO:0007669"/>
    <property type="project" value="InterPro"/>
</dbReference>
<dbReference type="GO" id="GO:0017056">
    <property type="term" value="F:structural constituent of nuclear pore"/>
    <property type="evidence" value="ECO:0007669"/>
    <property type="project" value="InterPro"/>
</dbReference>
<sequence length="158" mass="16930">MAETEDDNGIIVQLDDEVEGDHQGSDEYCFIGLGEPVPINPGGGDDSEFDIQCPPSQPLAVSQRFALIFVAHSTGFCVARTKDIIESAKAIEEKGGGSSIKELSVVDVPIGKVYILALSADSSTLAASIDGNIHFFCVTSLLNKVWLHFQCASHPYLM</sequence>
<dbReference type="InterPro" id="IPR044694">
    <property type="entry name" value="NUP214"/>
</dbReference>
<dbReference type="AlphaFoldDB" id="A0A7J0H535"/>
<evidence type="ECO:0008006" key="3">
    <source>
        <dbReference type="Google" id="ProtNLM"/>
    </source>
</evidence>
<accession>A0A7J0H535</accession>
<dbReference type="Gene3D" id="2.130.10.10">
    <property type="entry name" value="YVTN repeat-like/Quinoprotein amine dehydrogenase"/>
    <property type="match status" value="1"/>
</dbReference>
<comment type="caution">
    <text evidence="1">The sequence shown here is derived from an EMBL/GenBank/DDBJ whole genome shotgun (WGS) entry which is preliminary data.</text>
</comment>
<protein>
    <recommendedName>
        <fullName evidence="3">Transducin/WD40 repeat-like superfamily protein</fullName>
    </recommendedName>
</protein>
<gene>
    <name evidence="1" type="ORF">Acr_26g0013970</name>
</gene>
<dbReference type="OrthoDB" id="248320at2759"/>
<proteinExistence type="predicted"/>
<dbReference type="PANTHER" id="PTHR34418">
    <property type="entry name" value="NUCLEAR PORE COMPLEX PROTEIN NUP214 ISOFORM X1"/>
    <property type="match status" value="1"/>
</dbReference>
<keyword evidence="2" id="KW-1185">Reference proteome</keyword>
<dbReference type="PANTHER" id="PTHR34418:SF3">
    <property type="entry name" value="NUCLEAR PORE COMPLEX PROTEIN NUP214"/>
    <property type="match status" value="1"/>
</dbReference>
<organism evidence="1 2">
    <name type="scientific">Actinidia rufa</name>
    <dbReference type="NCBI Taxonomy" id="165716"/>
    <lineage>
        <taxon>Eukaryota</taxon>
        <taxon>Viridiplantae</taxon>
        <taxon>Streptophyta</taxon>
        <taxon>Embryophyta</taxon>
        <taxon>Tracheophyta</taxon>
        <taxon>Spermatophyta</taxon>
        <taxon>Magnoliopsida</taxon>
        <taxon>eudicotyledons</taxon>
        <taxon>Gunneridae</taxon>
        <taxon>Pentapetalae</taxon>
        <taxon>asterids</taxon>
        <taxon>Ericales</taxon>
        <taxon>Actinidiaceae</taxon>
        <taxon>Actinidia</taxon>
    </lineage>
</organism>
<dbReference type="Proteomes" id="UP000585474">
    <property type="component" value="Unassembled WGS sequence"/>
</dbReference>
<dbReference type="InterPro" id="IPR015943">
    <property type="entry name" value="WD40/YVTN_repeat-like_dom_sf"/>
</dbReference>
<dbReference type="EMBL" id="BJWL01000026">
    <property type="protein sequence ID" value="GFZ18128.1"/>
    <property type="molecule type" value="Genomic_DNA"/>
</dbReference>
<evidence type="ECO:0000313" key="2">
    <source>
        <dbReference type="Proteomes" id="UP000585474"/>
    </source>
</evidence>
<reference evidence="1 2" key="1">
    <citation type="submission" date="2019-07" db="EMBL/GenBank/DDBJ databases">
        <title>De Novo Assembly of kiwifruit Actinidia rufa.</title>
        <authorList>
            <person name="Sugita-Konishi S."/>
            <person name="Sato K."/>
            <person name="Mori E."/>
            <person name="Abe Y."/>
            <person name="Kisaki G."/>
            <person name="Hamano K."/>
            <person name="Suezawa K."/>
            <person name="Otani M."/>
            <person name="Fukuda T."/>
            <person name="Manabe T."/>
            <person name="Gomi K."/>
            <person name="Tabuchi M."/>
            <person name="Akimitsu K."/>
            <person name="Kataoka I."/>
        </authorList>
    </citation>
    <scope>NUCLEOTIDE SEQUENCE [LARGE SCALE GENOMIC DNA]</scope>
    <source>
        <strain evidence="2">cv. Fuchu</strain>
    </source>
</reference>